<dbReference type="SUPFAM" id="SSF53335">
    <property type="entry name" value="S-adenosyl-L-methionine-dependent methyltransferases"/>
    <property type="match status" value="1"/>
</dbReference>
<evidence type="ECO:0000259" key="1">
    <source>
        <dbReference type="Pfam" id="PF08241"/>
    </source>
</evidence>
<organism evidence="2 3">
    <name type="scientific">Patulibacter medicamentivorans</name>
    <dbReference type="NCBI Taxonomy" id="1097667"/>
    <lineage>
        <taxon>Bacteria</taxon>
        <taxon>Bacillati</taxon>
        <taxon>Actinomycetota</taxon>
        <taxon>Thermoleophilia</taxon>
        <taxon>Solirubrobacterales</taxon>
        <taxon>Patulibacteraceae</taxon>
        <taxon>Patulibacter</taxon>
    </lineage>
</organism>
<protein>
    <submittedName>
        <fullName evidence="2">Membrane-associated protein</fullName>
    </submittedName>
</protein>
<gene>
    <name evidence="2" type="ORF">PAI11_27020</name>
</gene>
<dbReference type="Gene3D" id="3.40.50.150">
    <property type="entry name" value="Vaccinia Virus protein VP39"/>
    <property type="match status" value="1"/>
</dbReference>
<evidence type="ECO:0000313" key="3">
    <source>
        <dbReference type="Proteomes" id="UP000005143"/>
    </source>
</evidence>
<dbReference type="OrthoDB" id="6064711at2"/>
<dbReference type="Pfam" id="PF08241">
    <property type="entry name" value="Methyltransf_11"/>
    <property type="match status" value="1"/>
</dbReference>
<proteinExistence type="predicted"/>
<dbReference type="PANTHER" id="PTHR43591">
    <property type="entry name" value="METHYLTRANSFERASE"/>
    <property type="match status" value="1"/>
</dbReference>
<dbReference type="GO" id="GO:0008757">
    <property type="term" value="F:S-adenosylmethionine-dependent methyltransferase activity"/>
    <property type="evidence" value="ECO:0007669"/>
    <property type="project" value="InterPro"/>
</dbReference>
<comment type="caution">
    <text evidence="2">The sequence shown here is derived from an EMBL/GenBank/DDBJ whole genome shotgun (WGS) entry which is preliminary data.</text>
</comment>
<evidence type="ECO:0000313" key="2">
    <source>
        <dbReference type="EMBL" id="EHN10425.1"/>
    </source>
</evidence>
<keyword evidence="3" id="KW-1185">Reference proteome</keyword>
<dbReference type="Proteomes" id="UP000005143">
    <property type="component" value="Unassembled WGS sequence"/>
</dbReference>
<dbReference type="RefSeq" id="WP_007576071.1">
    <property type="nucleotide sequence ID" value="NZ_AGUD01000221.1"/>
</dbReference>
<dbReference type="InterPro" id="IPR029063">
    <property type="entry name" value="SAM-dependent_MTases_sf"/>
</dbReference>
<feature type="domain" description="Methyltransferase type 11" evidence="1">
    <location>
        <begin position="59"/>
        <end position="149"/>
    </location>
</feature>
<accession>H0E7A0</accession>
<dbReference type="InterPro" id="IPR013216">
    <property type="entry name" value="Methyltransf_11"/>
</dbReference>
<dbReference type="CDD" id="cd02440">
    <property type="entry name" value="AdoMet_MTases"/>
    <property type="match status" value="1"/>
</dbReference>
<name>H0E7A0_9ACTN</name>
<reference evidence="2 3" key="1">
    <citation type="journal article" date="2013" name="Biodegradation">
        <title>Quantitative proteomic analysis of ibuprofen-degrading Patulibacter sp. strain I11.</title>
        <authorList>
            <person name="Almeida B."/>
            <person name="Kjeldal H."/>
            <person name="Lolas I."/>
            <person name="Knudsen A.D."/>
            <person name="Carvalho G."/>
            <person name="Nielsen K.L."/>
            <person name="Barreto Crespo M.T."/>
            <person name="Stensballe A."/>
            <person name="Nielsen J.L."/>
        </authorList>
    </citation>
    <scope>NUCLEOTIDE SEQUENCE [LARGE SCALE GENOMIC DNA]</scope>
    <source>
        <strain evidence="2 3">I11</strain>
    </source>
</reference>
<dbReference type="EMBL" id="AGUD01000221">
    <property type="protein sequence ID" value="EHN10425.1"/>
    <property type="molecule type" value="Genomic_DNA"/>
</dbReference>
<dbReference type="AlphaFoldDB" id="H0E7A0"/>
<sequence length="255" mass="27588">MRFGSVTGPRAVDDPIAAQRAYYARTSGDYDRMHDRRAHDEALRRIPGLLERIGARTVLDTGCGTGLAMMQIAEALPDVTVRGNDPSAALLDVARDRNGIAADRLDLASSDDLPYADGSYDAVVATGVLHHVPDPVPVVAEMLRVARLGVFISDSSIYGQPSSPLPARMLKLVLARTGLLRPLLRARRGGHEWYVSEEDGVAWSYSLFDSVPQVRAACAEVRLEPTVGPVRSRCPILFVGHGLLIGLKAEAVARR</sequence>